<dbReference type="RefSeq" id="XP_011501532.1">
    <property type="nucleotide sequence ID" value="XM_011503230.1"/>
</dbReference>
<dbReference type="GO" id="GO:0005634">
    <property type="term" value="C:nucleus"/>
    <property type="evidence" value="ECO:0007669"/>
    <property type="project" value="UniProtKB-SubCell"/>
</dbReference>
<evidence type="ECO:0000313" key="4">
    <source>
        <dbReference type="RefSeq" id="XP_011501532.1"/>
    </source>
</evidence>
<dbReference type="AlphaFoldDB" id="A0AAJ6YNU3"/>
<dbReference type="KEGG" id="csol:105365135"/>
<proteinExistence type="predicted"/>
<accession>A0AAJ6YNU3</accession>
<dbReference type="Proteomes" id="UP000695007">
    <property type="component" value="Unplaced"/>
</dbReference>
<dbReference type="SUPFAM" id="SSF46689">
    <property type="entry name" value="Homeodomain-like"/>
    <property type="match status" value="1"/>
</dbReference>
<evidence type="ECO:0000313" key="3">
    <source>
        <dbReference type="Proteomes" id="UP000695007"/>
    </source>
</evidence>
<dbReference type="SMART" id="SM00717">
    <property type="entry name" value="SANT"/>
    <property type="match status" value="1"/>
</dbReference>
<reference evidence="4" key="1">
    <citation type="submission" date="2025-08" db="UniProtKB">
        <authorList>
            <consortium name="RefSeq"/>
        </authorList>
    </citation>
    <scope>IDENTIFICATION</scope>
</reference>
<dbReference type="GeneID" id="105365135"/>
<evidence type="ECO:0000259" key="2">
    <source>
        <dbReference type="SMART" id="SM00717"/>
    </source>
</evidence>
<comment type="subcellular location">
    <subcellularLocation>
        <location evidence="1">Nucleus</location>
    </subcellularLocation>
</comment>
<evidence type="ECO:0000256" key="1">
    <source>
        <dbReference type="ARBA" id="ARBA00004123"/>
    </source>
</evidence>
<keyword evidence="3" id="KW-1185">Reference proteome</keyword>
<dbReference type="InterPro" id="IPR001005">
    <property type="entry name" value="SANT/Myb"/>
</dbReference>
<dbReference type="Gene3D" id="1.10.10.60">
    <property type="entry name" value="Homeodomain-like"/>
    <property type="match status" value="1"/>
</dbReference>
<name>A0AAJ6YNU3_9HYME</name>
<dbReference type="InterPro" id="IPR009057">
    <property type="entry name" value="Homeodomain-like_sf"/>
</dbReference>
<gene>
    <name evidence="4" type="primary">LOC105365135</name>
</gene>
<organism evidence="3 4">
    <name type="scientific">Ceratosolen solmsi marchali</name>
    <dbReference type="NCBI Taxonomy" id="326594"/>
    <lineage>
        <taxon>Eukaryota</taxon>
        <taxon>Metazoa</taxon>
        <taxon>Ecdysozoa</taxon>
        <taxon>Arthropoda</taxon>
        <taxon>Hexapoda</taxon>
        <taxon>Insecta</taxon>
        <taxon>Pterygota</taxon>
        <taxon>Neoptera</taxon>
        <taxon>Endopterygota</taxon>
        <taxon>Hymenoptera</taxon>
        <taxon>Apocrita</taxon>
        <taxon>Proctotrupomorpha</taxon>
        <taxon>Chalcidoidea</taxon>
        <taxon>Agaonidae</taxon>
        <taxon>Agaoninae</taxon>
        <taxon>Ceratosolen</taxon>
    </lineage>
</organism>
<protein>
    <submittedName>
        <fullName evidence="4">Uncharacterized protein LOC105365135</fullName>
    </submittedName>
</protein>
<feature type="domain" description="Myb-like" evidence="2">
    <location>
        <begin position="12"/>
        <end position="61"/>
    </location>
</feature>
<dbReference type="CDD" id="cd00167">
    <property type="entry name" value="SANT"/>
    <property type="match status" value="1"/>
</dbReference>
<sequence>MNEDEFKSYFIKKKRWTENEKRILLKGLKKYGSKNVQKLKPLLPNKSTNSILQMIRKYQTIADLGKKDVNSPLDVWLRSGIFSGENILISEALLFIHLFEKHPPPEETAGFDIKETYKFLYEATKGQPITNLSRKTTEMFKQLILTVDKEIWPADECNTTDYLIGKLCTIEPEKCYKRKKAKIKNINK</sequence>